<keyword evidence="4" id="KW-1185">Reference proteome</keyword>
<feature type="transmembrane region" description="Helical" evidence="1">
    <location>
        <begin position="277"/>
        <end position="295"/>
    </location>
</feature>
<keyword evidence="2" id="KW-0732">Signal</keyword>
<protein>
    <submittedName>
        <fullName evidence="3">Uncharacterized protein</fullName>
    </submittedName>
</protein>
<dbReference type="AlphaFoldDB" id="A0A182U9J7"/>
<evidence type="ECO:0000256" key="2">
    <source>
        <dbReference type="SAM" id="SignalP"/>
    </source>
</evidence>
<evidence type="ECO:0000313" key="4">
    <source>
        <dbReference type="Proteomes" id="UP000075902"/>
    </source>
</evidence>
<dbReference type="EnsemblMetazoa" id="AMEC016415-RA">
    <property type="protein sequence ID" value="AMEC016415-PA"/>
    <property type="gene ID" value="AMEC016415"/>
</dbReference>
<evidence type="ECO:0000256" key="1">
    <source>
        <dbReference type="SAM" id="Phobius"/>
    </source>
</evidence>
<name>A0A182U9J7_9DIPT</name>
<reference evidence="4" key="1">
    <citation type="submission" date="2014-01" db="EMBL/GenBank/DDBJ databases">
        <title>The Genome Sequence of Anopheles melas CM1001059_A (V2).</title>
        <authorList>
            <consortium name="The Broad Institute Genomics Platform"/>
            <person name="Neafsey D.E."/>
            <person name="Besansky N."/>
            <person name="Howell P."/>
            <person name="Walton C."/>
            <person name="Young S.K."/>
            <person name="Zeng Q."/>
            <person name="Gargeya S."/>
            <person name="Fitzgerald M."/>
            <person name="Haas B."/>
            <person name="Abouelleil A."/>
            <person name="Allen A.W."/>
            <person name="Alvarado L."/>
            <person name="Arachchi H.M."/>
            <person name="Berlin A.M."/>
            <person name="Chapman S.B."/>
            <person name="Gainer-Dewar J."/>
            <person name="Goldberg J."/>
            <person name="Griggs A."/>
            <person name="Gujja S."/>
            <person name="Hansen M."/>
            <person name="Howarth C."/>
            <person name="Imamovic A."/>
            <person name="Ireland A."/>
            <person name="Larimer J."/>
            <person name="McCowan C."/>
            <person name="Murphy C."/>
            <person name="Pearson M."/>
            <person name="Poon T.W."/>
            <person name="Priest M."/>
            <person name="Roberts A."/>
            <person name="Saif S."/>
            <person name="Shea T."/>
            <person name="Sisk P."/>
            <person name="Sykes S."/>
            <person name="Wortman J."/>
            <person name="Nusbaum C."/>
            <person name="Birren B."/>
        </authorList>
    </citation>
    <scope>NUCLEOTIDE SEQUENCE [LARGE SCALE GENOMIC DNA]</scope>
    <source>
        <strain evidence="4">CM1001059</strain>
    </source>
</reference>
<sequence length="301" mass="34422">MCTLRGWCRLLLLTLLAWTQLLPNSATAAEDGSHVTSLLTPSLQSQPSQRKRSPCYMRYQPAFMPNKSIDFENPSVFELLASNYTRDRSPFFELLHQWRDCIALSYWINNEPNTRGFRGYLKFTCGVHELLHINLMHWRVSSDPDDFCLSMLHGERPLEQYGCPTLAMSQAVPITLQAHVGSMVVLSQETPTSFDYLLFQRVTRYLDMLSTLRYFELRYHIPKGVLQPRNYHTTVHWLRCDCDAIMDSLGQLYQCLGISRKRPGPPGYGARSVSDDMLVMAGIGIGGGVTFFLLLKIRLIC</sequence>
<keyword evidence="1" id="KW-1133">Transmembrane helix</keyword>
<organism evidence="3 4">
    <name type="scientific">Anopheles melas</name>
    <dbReference type="NCBI Taxonomy" id="34690"/>
    <lineage>
        <taxon>Eukaryota</taxon>
        <taxon>Metazoa</taxon>
        <taxon>Ecdysozoa</taxon>
        <taxon>Arthropoda</taxon>
        <taxon>Hexapoda</taxon>
        <taxon>Insecta</taxon>
        <taxon>Pterygota</taxon>
        <taxon>Neoptera</taxon>
        <taxon>Endopterygota</taxon>
        <taxon>Diptera</taxon>
        <taxon>Nematocera</taxon>
        <taxon>Culicoidea</taxon>
        <taxon>Culicidae</taxon>
        <taxon>Anophelinae</taxon>
        <taxon>Anopheles</taxon>
    </lineage>
</organism>
<keyword evidence="1" id="KW-0472">Membrane</keyword>
<feature type="chain" id="PRO_5008137954" evidence="2">
    <location>
        <begin position="29"/>
        <end position="301"/>
    </location>
</feature>
<dbReference type="Proteomes" id="UP000075902">
    <property type="component" value="Unassembled WGS sequence"/>
</dbReference>
<evidence type="ECO:0000313" key="3">
    <source>
        <dbReference type="EnsemblMetazoa" id="AMEC016415-PA"/>
    </source>
</evidence>
<accession>A0A182U9J7</accession>
<feature type="signal peptide" evidence="2">
    <location>
        <begin position="1"/>
        <end position="28"/>
    </location>
</feature>
<keyword evidence="1" id="KW-0812">Transmembrane</keyword>
<dbReference type="VEuPathDB" id="VectorBase:AMEC016415"/>
<reference evidence="3" key="2">
    <citation type="submission" date="2020-05" db="UniProtKB">
        <authorList>
            <consortium name="EnsemblMetazoa"/>
        </authorList>
    </citation>
    <scope>IDENTIFICATION</scope>
    <source>
        <strain evidence="3">CM1001059</strain>
    </source>
</reference>
<proteinExistence type="predicted"/>